<evidence type="ECO:0000256" key="2">
    <source>
        <dbReference type="ARBA" id="ARBA00009295"/>
    </source>
</evidence>
<dbReference type="GO" id="GO:0006629">
    <property type="term" value="P:lipid metabolic process"/>
    <property type="evidence" value="ECO:0007669"/>
    <property type="project" value="InterPro"/>
</dbReference>
<feature type="transmembrane region" description="Helical" evidence="4">
    <location>
        <begin position="207"/>
        <end position="226"/>
    </location>
</feature>
<feature type="transmembrane region" description="Helical" evidence="4">
    <location>
        <begin position="52"/>
        <end position="70"/>
    </location>
</feature>
<dbReference type="CDD" id="cd03507">
    <property type="entry name" value="Delta12-FADS-like"/>
    <property type="match status" value="1"/>
</dbReference>
<dbReference type="InterPro" id="IPR005804">
    <property type="entry name" value="FA_desaturase_dom"/>
</dbReference>
<feature type="transmembrane region" description="Helical" evidence="4">
    <location>
        <begin position="174"/>
        <end position="195"/>
    </location>
</feature>
<keyword evidence="4" id="KW-1133">Transmembrane helix</keyword>
<dbReference type="GO" id="GO:0016020">
    <property type="term" value="C:membrane"/>
    <property type="evidence" value="ECO:0007669"/>
    <property type="project" value="UniProtKB-SubCell"/>
</dbReference>
<accession>A0A2U1QE66</accession>
<dbReference type="GO" id="GO:0016491">
    <property type="term" value="F:oxidoreductase activity"/>
    <property type="evidence" value="ECO:0007669"/>
    <property type="project" value="UniProtKB-KW"/>
</dbReference>
<evidence type="ECO:0000256" key="3">
    <source>
        <dbReference type="ARBA" id="ARBA00023002"/>
    </source>
</evidence>
<reference evidence="6 7" key="1">
    <citation type="journal article" date="2018" name="Mol. Plant">
        <title>The genome of Artemisia annua provides insight into the evolution of Asteraceae family and artemisinin biosynthesis.</title>
        <authorList>
            <person name="Shen Q."/>
            <person name="Zhang L."/>
            <person name="Liao Z."/>
            <person name="Wang S."/>
            <person name="Yan T."/>
            <person name="Shi P."/>
            <person name="Liu M."/>
            <person name="Fu X."/>
            <person name="Pan Q."/>
            <person name="Wang Y."/>
            <person name="Lv Z."/>
            <person name="Lu X."/>
            <person name="Zhang F."/>
            <person name="Jiang W."/>
            <person name="Ma Y."/>
            <person name="Chen M."/>
            <person name="Hao X."/>
            <person name="Li L."/>
            <person name="Tang Y."/>
            <person name="Lv G."/>
            <person name="Zhou Y."/>
            <person name="Sun X."/>
            <person name="Brodelius P.E."/>
            <person name="Rose J.K.C."/>
            <person name="Tang K."/>
        </authorList>
    </citation>
    <scope>NUCLEOTIDE SEQUENCE [LARGE SCALE GENOMIC DNA]</scope>
    <source>
        <strain evidence="7">cv. Huhao1</strain>
        <tissue evidence="6">Leaf</tissue>
    </source>
</reference>
<keyword evidence="3" id="KW-0560">Oxidoreductase</keyword>
<sequence length="364" mass="42487">MGAGGQMNVSSNETDILQRVPVFKPPFRIADLKKRIPPHCFKRSLVRSLGSFFRDLFVIYSLYYLASNYIPLLPQSLFYVAWPLYWLAQGSILMGFWILGHECGHNAFSEYPWLDDALGLFIHSITLTPYFTFKYSHRNHHAHTNSLEWDEVYIPKLKSDTLFSEFMNNGPGNVFILIIRVSLGHPLYMIFNTLGIFNDRNRELRHVVLSDFAIVAVLYALYHLFVTEGVKMAAFLYGIPLFTFSGIFIIVTYLNHAHPAVAHYDSTEWNWLRGALATIDRDYGIFLNWAFHNSNQNHVIHHLFPMLPHYHAFEATEAVKPIIRDYYKYDNTPILKAMWRDTMECIYVAPDENSENKGIYWYFK</sequence>
<dbReference type="STRING" id="35608.A0A2U1QE66"/>
<comment type="caution">
    <text evidence="6">The sequence shown here is derived from an EMBL/GenBank/DDBJ whole genome shotgun (WGS) entry which is preliminary data.</text>
</comment>
<keyword evidence="4" id="KW-0472">Membrane</keyword>
<evidence type="ECO:0000256" key="4">
    <source>
        <dbReference type="SAM" id="Phobius"/>
    </source>
</evidence>
<evidence type="ECO:0000259" key="5">
    <source>
        <dbReference type="Pfam" id="PF00487"/>
    </source>
</evidence>
<dbReference type="AlphaFoldDB" id="A0A2U1QE66"/>
<keyword evidence="7" id="KW-1185">Reference proteome</keyword>
<feature type="transmembrane region" description="Helical" evidence="4">
    <location>
        <begin position="232"/>
        <end position="254"/>
    </location>
</feature>
<comment type="similarity">
    <text evidence="2">Belongs to the fatty acid desaturase type 1 family.</text>
</comment>
<comment type="subcellular location">
    <subcellularLocation>
        <location evidence="1">Membrane</location>
    </subcellularLocation>
</comment>
<dbReference type="EMBL" id="PKPP01000185">
    <property type="protein sequence ID" value="PWA96309.1"/>
    <property type="molecule type" value="Genomic_DNA"/>
</dbReference>
<dbReference type="PANTHER" id="PTHR32100">
    <property type="entry name" value="OMEGA-6 FATTY ACID DESATURASE, CHLOROPLASTIC"/>
    <property type="match status" value="1"/>
</dbReference>
<dbReference type="Proteomes" id="UP000245207">
    <property type="component" value="Unassembled WGS sequence"/>
</dbReference>
<evidence type="ECO:0000313" key="6">
    <source>
        <dbReference type="EMBL" id="PWA96309.1"/>
    </source>
</evidence>
<organism evidence="6 7">
    <name type="scientific">Artemisia annua</name>
    <name type="common">Sweet wormwood</name>
    <dbReference type="NCBI Taxonomy" id="35608"/>
    <lineage>
        <taxon>Eukaryota</taxon>
        <taxon>Viridiplantae</taxon>
        <taxon>Streptophyta</taxon>
        <taxon>Embryophyta</taxon>
        <taxon>Tracheophyta</taxon>
        <taxon>Spermatophyta</taxon>
        <taxon>Magnoliopsida</taxon>
        <taxon>eudicotyledons</taxon>
        <taxon>Gunneridae</taxon>
        <taxon>Pentapetalae</taxon>
        <taxon>asterids</taxon>
        <taxon>campanulids</taxon>
        <taxon>Asterales</taxon>
        <taxon>Asteraceae</taxon>
        <taxon>Asteroideae</taxon>
        <taxon>Anthemideae</taxon>
        <taxon>Artemisiinae</taxon>
        <taxon>Artemisia</taxon>
    </lineage>
</organism>
<dbReference type="OrthoDB" id="1461976at2759"/>
<dbReference type="InterPro" id="IPR012171">
    <property type="entry name" value="Fatty_acid_desaturase"/>
</dbReference>
<evidence type="ECO:0000256" key="1">
    <source>
        <dbReference type="ARBA" id="ARBA00004370"/>
    </source>
</evidence>
<gene>
    <name evidence="6" type="ORF">CTI12_AA040780</name>
</gene>
<dbReference type="Pfam" id="PF00487">
    <property type="entry name" value="FA_desaturase"/>
    <property type="match status" value="1"/>
</dbReference>
<feature type="transmembrane region" description="Helical" evidence="4">
    <location>
        <begin position="76"/>
        <end position="99"/>
    </location>
</feature>
<keyword evidence="4" id="KW-0812">Transmembrane</keyword>
<name>A0A2U1QE66_ARTAN</name>
<evidence type="ECO:0000313" key="7">
    <source>
        <dbReference type="Proteomes" id="UP000245207"/>
    </source>
</evidence>
<feature type="domain" description="Fatty acid desaturase" evidence="5">
    <location>
        <begin position="82"/>
        <end position="329"/>
    </location>
</feature>
<proteinExistence type="inferred from homology"/>
<protein>
    <submittedName>
        <fullName evidence="6">Fatty acid desaturase domain-containing protein</fullName>
    </submittedName>
</protein>